<organism evidence="1 2">
    <name type="scientific">Aureibaculum marinum</name>
    <dbReference type="NCBI Taxonomy" id="2487930"/>
    <lineage>
        <taxon>Bacteria</taxon>
        <taxon>Pseudomonadati</taxon>
        <taxon>Bacteroidota</taxon>
        <taxon>Flavobacteriia</taxon>
        <taxon>Flavobacteriales</taxon>
        <taxon>Flavobacteriaceae</taxon>
        <taxon>Aureibaculum</taxon>
    </lineage>
</organism>
<dbReference type="SUPFAM" id="SSF46626">
    <property type="entry name" value="Cytochrome c"/>
    <property type="match status" value="1"/>
</dbReference>
<evidence type="ECO:0000313" key="1">
    <source>
        <dbReference type="EMBL" id="RPE00006.1"/>
    </source>
</evidence>
<dbReference type="GO" id="GO:0009055">
    <property type="term" value="F:electron transfer activity"/>
    <property type="evidence" value="ECO:0007669"/>
    <property type="project" value="InterPro"/>
</dbReference>
<dbReference type="RefSeq" id="WP_123896240.1">
    <property type="nucleotide sequence ID" value="NZ_RPFJ01000002.1"/>
</dbReference>
<dbReference type="InterPro" id="IPR036909">
    <property type="entry name" value="Cyt_c-like_dom_sf"/>
</dbReference>
<comment type="caution">
    <text evidence="1">The sequence shown here is derived from an EMBL/GenBank/DDBJ whole genome shotgun (WGS) entry which is preliminary data.</text>
</comment>
<gene>
    <name evidence="1" type="ORF">EGM88_01725</name>
</gene>
<dbReference type="Proteomes" id="UP000270856">
    <property type="component" value="Unassembled WGS sequence"/>
</dbReference>
<dbReference type="AlphaFoldDB" id="A0A3N4NVZ7"/>
<dbReference type="EMBL" id="RPFJ01000002">
    <property type="protein sequence ID" value="RPE00006.1"/>
    <property type="molecule type" value="Genomic_DNA"/>
</dbReference>
<name>A0A3N4NVZ7_9FLAO</name>
<evidence type="ECO:0008006" key="3">
    <source>
        <dbReference type="Google" id="ProtNLM"/>
    </source>
</evidence>
<keyword evidence="2" id="KW-1185">Reference proteome</keyword>
<proteinExistence type="predicted"/>
<dbReference type="OrthoDB" id="9786191at2"/>
<reference evidence="1 2" key="1">
    <citation type="submission" date="2018-11" db="EMBL/GenBank/DDBJ databases">
        <title>Aureibaculum marinum gen. nov., sp. nov., a member of the family Flavobacteriaceae isolated from the Bohai Sea.</title>
        <authorList>
            <person name="Ji X."/>
        </authorList>
    </citation>
    <scope>NUCLEOTIDE SEQUENCE [LARGE SCALE GENOMIC DNA]</scope>
    <source>
        <strain evidence="1 2">BH-SD17</strain>
    </source>
</reference>
<dbReference type="GO" id="GO:0020037">
    <property type="term" value="F:heme binding"/>
    <property type="evidence" value="ECO:0007669"/>
    <property type="project" value="InterPro"/>
</dbReference>
<sequence>MKTSFIISIFTILLISCSSDSDNTIEPPVKNVTYANDIKSIIDSNCINCHSNPPKSGAPMALVTLENVKEAVESRDLIGRVEDGSMPPSDENLTADQIQLIKDWENNSFK</sequence>
<dbReference type="PROSITE" id="PS51257">
    <property type="entry name" value="PROKAR_LIPOPROTEIN"/>
    <property type="match status" value="1"/>
</dbReference>
<protein>
    <recommendedName>
        <fullName evidence="3">Cytochrome c domain-containing protein</fullName>
    </recommendedName>
</protein>
<evidence type="ECO:0000313" key="2">
    <source>
        <dbReference type="Proteomes" id="UP000270856"/>
    </source>
</evidence>
<accession>A0A3N4NVZ7</accession>